<gene>
    <name evidence="5" type="ORF">FPL22_03675</name>
</gene>
<comment type="caution">
    <text evidence="5">The sequence shown here is derived from an EMBL/GenBank/DDBJ whole genome shotgun (WGS) entry which is preliminary data.</text>
</comment>
<dbReference type="SMART" id="SM00560">
    <property type="entry name" value="LamGL"/>
    <property type="match status" value="1"/>
</dbReference>
<dbReference type="PANTHER" id="PTHR42535">
    <property type="entry name" value="OOKINETE PROTEIN, PUTATIVE-RELATED"/>
    <property type="match status" value="1"/>
</dbReference>
<organism evidence="5 6">
    <name type="scientific">Rariglobus hedericola</name>
    <dbReference type="NCBI Taxonomy" id="2597822"/>
    <lineage>
        <taxon>Bacteria</taxon>
        <taxon>Pseudomonadati</taxon>
        <taxon>Verrucomicrobiota</taxon>
        <taxon>Opitutia</taxon>
        <taxon>Opitutales</taxon>
        <taxon>Opitutaceae</taxon>
        <taxon>Rariglobus</taxon>
    </lineage>
</organism>
<evidence type="ECO:0000259" key="4">
    <source>
        <dbReference type="SMART" id="SM00560"/>
    </source>
</evidence>
<dbReference type="InterPro" id="IPR023366">
    <property type="entry name" value="ATP_synth_asu-like_sf"/>
</dbReference>
<name>A0A556QP32_9BACT</name>
<dbReference type="Pfam" id="PF13385">
    <property type="entry name" value="Laminin_G_3"/>
    <property type="match status" value="1"/>
</dbReference>
<dbReference type="Gene3D" id="2.60.40.10">
    <property type="entry name" value="Immunoglobulins"/>
    <property type="match status" value="4"/>
</dbReference>
<dbReference type="SUPFAM" id="SSF49899">
    <property type="entry name" value="Concanavalin A-like lectins/glucanases"/>
    <property type="match status" value="1"/>
</dbReference>
<evidence type="ECO:0000256" key="3">
    <source>
        <dbReference type="SAM" id="SignalP"/>
    </source>
</evidence>
<sequence>MSRHPYLRAVAALLCLSILVSTLRAYTPANLQTASDGTVQTIPLEAAVQASPAQIRIKTYAPGTFSIYRKSPDALSWGAAVATGVSLAGEGTWTDNTVSVGTLYEYRFVNTAGTTTNSIYPSGYILCGIQVDGTQPKGRMAVVVASDVLTTLPAEFAQYKADLFADGWTVHEILVPRAPNYSALGNGNILTTKVNAGGSGYVNSDYITLTNASGKTARGKITATNGVVSSVSIPNAGGGTGFSANEALTVSGGTSTGTGATLIGRVNTAQFTLRSPEAVTGGSGYTQGQDVTLTGAVSGKTAQVTIFNYPAGAVYWLTINSSDAGFIEKERLIMTGNTTGSGVGTIIADYLDGTGKLTQAGIYTTGSGYIEGDTVTLTGGTSGKTAQAVLGVNSDGVILSMEVTSSEVGFIEGEAIAVSGASAGSGVGPFTATVGGPLQSVQVLGGGSGYVNGNVVGFNYGTTAAQGVLNVTNGVITSITITSGGSGYTDSGYLYLTGLQTNSGGLNVSVNTVDNSGVGRNVNVVAGGSGYRDNDRVTITGATSGATATGSLIAPAGSVTGVSVVLPATFGANEALTLAPASGGSGATATAGSALNNYHLLIRDAVLAVNNAYPGELKNLALIGKVPVARSGLSDGAGADGHGSVAPYGTDAFYADTDGAIGMGWTDTGSNDGSSAINNIPGDGQFDQRKISEVGPNGRVELGFSRIDLSHGIQTETEALRTYFWKLHRYKVASPDFRPGRRVVDRLLYANERDAQLQSMPGVVGMNNVEFITNAALPRTRTGEDADQLYTIQNGPYLFYFKGNSGPMSGVGGRAVFWTGMQSHWGYWYEATRITNSANIMLKSLSEDSFTLSYTWNIWGLRYIYHRMGMGLEAGDMMKQSINNRGWTTGSDGGPYTYKFNAQNNGDYHGSLYMNHMGDPALRLFMFEPPTGLSVVKTAGNPVLTWTASPDSGVIGYHVYRAAHASAPFTRLTATPITGTTYTDTIVTTGSHVYMVRAVRLETTGGGTFYNASLGATQSVNLDAAPTAVAISTTTLPAFNWNSPGSVSLDAQGGVPQYAWSLASGALPAGLTFSSAGVLSGAPTVTGTFTFTAQVTDQLNQTANQAFTLTVNSSSATVLYPEATTYTDKARSTSSYGTDEVGYISNIAANQHETFQRYDLSGLALNNSFVRATLHLYVTSGTAAGVIANVQANLIADAQDGWIDRGISRPFTGVSNNGSGKTRVACAGHGFTNGTQVSLAGLTGTGAPSNGPYALTVVDADNFDLLTVAFGSWTYDPALAFVSTTSMTYNTRPTSYNAGVPTLTDSGVNTPGTLLQFDVTSYVRETLANDSLKKMSLRFFTATQQTVTVGSANAYGSARPYIVFETTNAPDIAVISPTASPACIYTGSGILISTTVTPLPARAGSLTLQWTKVSGQGTVTFTSATSLSTGATFGSPGDYVLRLTANDGVDQSSRDIPVRVLSIPVNGPADGALKLRLALDETSGTTAVDSSGVASTTNGTFFESPAWNAAGRIGGGLTFSGGFQRVEVADSSTNPNPLDGLGKMTISLWFKADSIPSGGSAYAGIITKRIGPFNKESYRVELRGGTGNATISVTISGGTTLVAATTVAAGQWYHLCVVFDGSQATNNLRIYVNGSADKFSTITPTSVPRNNTAPLKIGSNDAWNFFGTIDEARIYNRALDLTEIQDLAAATPANMGPVVSAGTAIAGNTGELLPLSGSVIDDGNPAGSSLVLGWSKSAGLGNAAFGNAAAATTTANFNQAGAYTLRLTANDGAVTTYAQTTASIVAASGIDTWRMTHFGTTDATGNRADNASAANDGMANLLKYALGLNPNLPATAASAGLILQVQTVEGSNYLSYTFTGTAADVTYVVEATSDLNGTWTSLYTHSGSAPGTVKVDDTQSLSSVTKRFMRLRVTRP</sequence>
<dbReference type="RefSeq" id="WP_144228749.1">
    <property type="nucleotide sequence ID" value="NZ_CBCRVV010000003.1"/>
</dbReference>
<dbReference type="OrthoDB" id="173903at2"/>
<keyword evidence="1 3" id="KW-0732">Signal</keyword>
<dbReference type="InterPro" id="IPR006558">
    <property type="entry name" value="LamG-like"/>
</dbReference>
<dbReference type="SUPFAM" id="SSF49313">
    <property type="entry name" value="Cadherin-like"/>
    <property type="match status" value="1"/>
</dbReference>
<dbReference type="InterPro" id="IPR013320">
    <property type="entry name" value="ConA-like_dom_sf"/>
</dbReference>
<keyword evidence="6" id="KW-1185">Reference proteome</keyword>
<dbReference type="GO" id="GO:0016020">
    <property type="term" value="C:membrane"/>
    <property type="evidence" value="ECO:0007669"/>
    <property type="project" value="InterPro"/>
</dbReference>
<dbReference type="GO" id="GO:0005509">
    <property type="term" value="F:calcium ion binding"/>
    <property type="evidence" value="ECO:0007669"/>
    <property type="project" value="InterPro"/>
</dbReference>
<feature type="chain" id="PRO_5022158567" description="LamG-like jellyroll fold domain-containing protein" evidence="3">
    <location>
        <begin position="26"/>
        <end position="1916"/>
    </location>
</feature>
<dbReference type="Gene3D" id="2.60.120.200">
    <property type="match status" value="1"/>
</dbReference>
<keyword evidence="2" id="KW-1015">Disulfide bond</keyword>
<dbReference type="InterPro" id="IPR015919">
    <property type="entry name" value="Cadherin-like_sf"/>
</dbReference>
<evidence type="ECO:0000256" key="1">
    <source>
        <dbReference type="ARBA" id="ARBA00022729"/>
    </source>
</evidence>
<evidence type="ECO:0000256" key="2">
    <source>
        <dbReference type="ARBA" id="ARBA00023157"/>
    </source>
</evidence>
<protein>
    <recommendedName>
        <fullName evidence="4">LamG-like jellyroll fold domain-containing protein</fullName>
    </recommendedName>
</protein>
<feature type="signal peptide" evidence="3">
    <location>
        <begin position="1"/>
        <end position="25"/>
    </location>
</feature>
<evidence type="ECO:0000313" key="6">
    <source>
        <dbReference type="Proteomes" id="UP000315648"/>
    </source>
</evidence>
<dbReference type="Gene3D" id="2.40.30.20">
    <property type="match status" value="1"/>
</dbReference>
<feature type="domain" description="LamG-like jellyroll fold" evidence="4">
    <location>
        <begin position="1542"/>
        <end position="1682"/>
    </location>
</feature>
<proteinExistence type="predicted"/>
<dbReference type="Pfam" id="PF05345">
    <property type="entry name" value="He_PIG"/>
    <property type="match status" value="1"/>
</dbReference>
<evidence type="ECO:0000313" key="5">
    <source>
        <dbReference type="EMBL" id="TSJ78408.1"/>
    </source>
</evidence>
<dbReference type="Proteomes" id="UP000315648">
    <property type="component" value="Unassembled WGS sequence"/>
</dbReference>
<dbReference type="InterPro" id="IPR013783">
    <property type="entry name" value="Ig-like_fold"/>
</dbReference>
<dbReference type="PANTHER" id="PTHR42535:SF2">
    <property type="entry name" value="CHROMOSOME UNDETERMINED SCAFFOLD_146, WHOLE GENOME SHOTGUN SEQUENCE"/>
    <property type="match status" value="1"/>
</dbReference>
<accession>A0A556QP32</accession>
<dbReference type="EMBL" id="VMBG01000001">
    <property type="protein sequence ID" value="TSJ78408.1"/>
    <property type="molecule type" value="Genomic_DNA"/>
</dbReference>
<reference evidence="5 6" key="1">
    <citation type="submission" date="2019-07" db="EMBL/GenBank/DDBJ databases">
        <title>Description of 53C-WASEF.</title>
        <authorList>
            <person name="Pitt A."/>
            <person name="Hahn M.W."/>
        </authorList>
    </citation>
    <scope>NUCLEOTIDE SEQUENCE [LARGE SCALE GENOMIC DNA]</scope>
    <source>
        <strain evidence="5 6">53C-WASEF</strain>
    </source>
</reference>